<evidence type="ECO:0000313" key="1">
    <source>
        <dbReference type="EnsemblMetazoa" id="LLOJ000260-PA"/>
    </source>
</evidence>
<organism evidence="1 2">
    <name type="scientific">Lutzomyia longipalpis</name>
    <name type="common">Sand fly</name>
    <dbReference type="NCBI Taxonomy" id="7200"/>
    <lineage>
        <taxon>Eukaryota</taxon>
        <taxon>Metazoa</taxon>
        <taxon>Ecdysozoa</taxon>
        <taxon>Arthropoda</taxon>
        <taxon>Hexapoda</taxon>
        <taxon>Insecta</taxon>
        <taxon>Pterygota</taxon>
        <taxon>Neoptera</taxon>
        <taxon>Endopterygota</taxon>
        <taxon>Diptera</taxon>
        <taxon>Nematocera</taxon>
        <taxon>Psychodoidea</taxon>
        <taxon>Psychodidae</taxon>
        <taxon>Lutzomyia</taxon>
        <taxon>Lutzomyia</taxon>
    </lineage>
</organism>
<evidence type="ECO:0000313" key="2">
    <source>
        <dbReference type="Proteomes" id="UP000092461"/>
    </source>
</evidence>
<keyword evidence="2" id="KW-1185">Reference proteome</keyword>
<proteinExistence type="predicted"/>
<sequence>MVKHSQIMDRLSYYFLLNYLFIFAHGQTLKIGAIFEGPSDEAEIAFKYAVETANNEILAPTNSRQLEAVPIRVYDSNEFMVSKKLCRTLRVSFSSFLSLHPQHVVKRRSILSFDNSQTVFFCTQKEKHF</sequence>
<dbReference type="Proteomes" id="UP000092461">
    <property type="component" value="Unassembled WGS sequence"/>
</dbReference>
<dbReference type="VEuPathDB" id="VectorBase:LLOJ000260"/>
<dbReference type="AlphaFoldDB" id="A0A1B0GGY8"/>
<dbReference type="VEuPathDB" id="VectorBase:LLONM1_002001"/>
<accession>A0A1B0GGY8</accession>
<reference evidence="1" key="1">
    <citation type="submission" date="2020-05" db="UniProtKB">
        <authorList>
            <consortium name="EnsemblMetazoa"/>
        </authorList>
    </citation>
    <scope>IDENTIFICATION</scope>
    <source>
        <strain evidence="1">Jacobina</strain>
    </source>
</reference>
<dbReference type="Gene3D" id="3.40.50.2300">
    <property type="match status" value="1"/>
</dbReference>
<protein>
    <submittedName>
        <fullName evidence="1">Uncharacterized protein</fullName>
    </submittedName>
</protein>
<dbReference type="EMBL" id="AJWK01000939">
    <property type="status" value="NOT_ANNOTATED_CDS"/>
    <property type="molecule type" value="Genomic_DNA"/>
</dbReference>
<name>A0A1B0GGY8_LUTLO</name>
<dbReference type="EnsemblMetazoa" id="LLOJ000260-RA">
    <property type="protein sequence ID" value="LLOJ000260-PA"/>
    <property type="gene ID" value="LLOJ000260"/>
</dbReference>